<dbReference type="InterPro" id="IPR040202">
    <property type="entry name" value="Brl1/Brr6"/>
</dbReference>
<evidence type="ECO:0000313" key="4">
    <source>
        <dbReference type="EMBL" id="CDH57250.1"/>
    </source>
</evidence>
<organism evidence="4 5">
    <name type="scientific">Lichtheimia corymbifera JMRC:FSU:9682</name>
    <dbReference type="NCBI Taxonomy" id="1263082"/>
    <lineage>
        <taxon>Eukaryota</taxon>
        <taxon>Fungi</taxon>
        <taxon>Fungi incertae sedis</taxon>
        <taxon>Mucoromycota</taxon>
        <taxon>Mucoromycotina</taxon>
        <taxon>Mucoromycetes</taxon>
        <taxon>Mucorales</taxon>
        <taxon>Lichtheimiaceae</taxon>
        <taxon>Lichtheimia</taxon>
    </lineage>
</organism>
<dbReference type="OrthoDB" id="5961at2759"/>
<accession>A0A068S5H0</accession>
<feature type="transmembrane region" description="Helical" evidence="2">
    <location>
        <begin position="214"/>
        <end position="237"/>
    </location>
</feature>
<reference evidence="4" key="1">
    <citation type="submission" date="2013-08" db="EMBL/GenBank/DDBJ databases">
        <title>Gene expansion shapes genome architecture in the human pathogen Lichtheimia corymbifera: an evolutionary genomics analysis in the ancient terrestrial Mucorales (Mucoromycotina).</title>
        <authorList>
            <person name="Schwartze V.U."/>
            <person name="Winter S."/>
            <person name="Shelest E."/>
            <person name="Marcet-Houben M."/>
            <person name="Horn F."/>
            <person name="Wehner S."/>
            <person name="Hoffmann K."/>
            <person name="Riege K."/>
            <person name="Sammeth M."/>
            <person name="Nowrousian M."/>
            <person name="Valiante V."/>
            <person name="Linde J."/>
            <person name="Jacobsen I.D."/>
            <person name="Marz M."/>
            <person name="Brakhage A.A."/>
            <person name="Gabaldon T."/>
            <person name="Bocker S."/>
            <person name="Voigt K."/>
        </authorList>
    </citation>
    <scope>NUCLEOTIDE SEQUENCE [LARGE SCALE GENOMIC DNA]</scope>
    <source>
        <strain evidence="4">FSU 9682</strain>
    </source>
</reference>
<dbReference type="InterPro" id="IPR018767">
    <property type="entry name" value="Brl1/Brr6_dom"/>
</dbReference>
<keyword evidence="2" id="KW-0472">Membrane</keyword>
<keyword evidence="5" id="KW-1185">Reference proteome</keyword>
<comment type="caution">
    <text evidence="4">The sequence shown here is derived from an EMBL/GenBank/DDBJ whole genome shotgun (WGS) entry which is preliminary data.</text>
</comment>
<dbReference type="PANTHER" id="PTHR28136:SF1">
    <property type="entry name" value="NUCLEUS EXPORT PROTEIN BRL1"/>
    <property type="match status" value="1"/>
</dbReference>
<dbReference type="GO" id="GO:0031965">
    <property type="term" value="C:nuclear membrane"/>
    <property type="evidence" value="ECO:0007669"/>
    <property type="project" value="InterPro"/>
</dbReference>
<evidence type="ECO:0000313" key="5">
    <source>
        <dbReference type="Proteomes" id="UP000027586"/>
    </source>
</evidence>
<feature type="transmembrane region" description="Helical" evidence="2">
    <location>
        <begin position="104"/>
        <end position="125"/>
    </location>
</feature>
<keyword evidence="2" id="KW-1133">Transmembrane helix</keyword>
<dbReference type="GO" id="GO:0006998">
    <property type="term" value="P:nuclear envelope organization"/>
    <property type="evidence" value="ECO:0007669"/>
    <property type="project" value="InterPro"/>
</dbReference>
<sequence>MSASLLGKKRSFESEEKSIAASDHPFTFVPPLSPGQKLFDQHYLSASFTRDQRTSTTPPHRVRRRRSNSSLRQAGPVTGTTATKQPPAWSNQQSRAQSRIPANWAMYIPIVYNALVALPILYIVFSVVWTFSNDFQIKSEEHQAGVLQQVASCAKNYEINQCHPSSRVPALEDKCNYWEACLNRNPSMISRSKIFAEIVAETLNSFVEPISYKAMLFFSIVIVGLFVISNFTLATYYRKRSSIHYYHQQLQQTSTSPSTTSISTTTTL</sequence>
<dbReference type="VEuPathDB" id="FungiDB:LCOR_08214.1"/>
<dbReference type="SMART" id="SM01042">
    <property type="entry name" value="Brr6_like_C_C"/>
    <property type="match status" value="1"/>
</dbReference>
<dbReference type="GO" id="GO:0055088">
    <property type="term" value="P:lipid homeostasis"/>
    <property type="evidence" value="ECO:0007669"/>
    <property type="project" value="InterPro"/>
</dbReference>
<dbReference type="AlphaFoldDB" id="A0A068S5H0"/>
<feature type="compositionally biased region" description="Polar residues" evidence="1">
    <location>
        <begin position="78"/>
        <end position="94"/>
    </location>
</feature>
<dbReference type="PANTHER" id="PTHR28136">
    <property type="entry name" value="NUCLEUS EXPORT PROTEIN BRR6"/>
    <property type="match status" value="1"/>
</dbReference>
<name>A0A068S5H0_9FUNG</name>
<evidence type="ECO:0000256" key="2">
    <source>
        <dbReference type="SAM" id="Phobius"/>
    </source>
</evidence>
<proteinExistence type="predicted"/>
<gene>
    <name evidence="4" type="ORF">LCOR_08214.1</name>
</gene>
<dbReference type="Pfam" id="PF10104">
    <property type="entry name" value="Brr6_like_C_C"/>
    <property type="match status" value="1"/>
</dbReference>
<feature type="domain" description="Brl1/Brr6" evidence="3">
    <location>
        <begin position="104"/>
        <end position="237"/>
    </location>
</feature>
<dbReference type="EMBL" id="CBTN010000044">
    <property type="protein sequence ID" value="CDH57250.1"/>
    <property type="molecule type" value="Genomic_DNA"/>
</dbReference>
<protein>
    <submittedName>
        <fullName evidence="4">Nuclear envelope protein brr6</fullName>
    </submittedName>
</protein>
<evidence type="ECO:0000256" key="1">
    <source>
        <dbReference type="SAM" id="MobiDB-lite"/>
    </source>
</evidence>
<feature type="region of interest" description="Disordered" evidence="1">
    <location>
        <begin position="49"/>
        <end position="94"/>
    </location>
</feature>
<keyword evidence="2" id="KW-0812">Transmembrane</keyword>
<evidence type="ECO:0000259" key="3">
    <source>
        <dbReference type="SMART" id="SM01042"/>
    </source>
</evidence>
<dbReference type="Proteomes" id="UP000027586">
    <property type="component" value="Unassembled WGS sequence"/>
</dbReference>